<keyword evidence="4" id="KW-0633">Potassium transport</keyword>
<evidence type="ECO:0000256" key="12">
    <source>
        <dbReference type="ARBA" id="ARBA00034430"/>
    </source>
</evidence>
<name>A0A846WL05_9ACTN</name>
<evidence type="ECO:0000313" key="14">
    <source>
        <dbReference type="EMBL" id="NKY01503.1"/>
    </source>
</evidence>
<keyword evidence="11" id="KW-0407">Ion channel</keyword>
<keyword evidence="9" id="KW-0406">Ion transport</keyword>
<evidence type="ECO:0000256" key="11">
    <source>
        <dbReference type="ARBA" id="ARBA00023303"/>
    </source>
</evidence>
<evidence type="ECO:0000256" key="8">
    <source>
        <dbReference type="ARBA" id="ARBA00022989"/>
    </source>
</evidence>
<feature type="transmembrane region" description="Helical" evidence="13">
    <location>
        <begin position="95"/>
        <end position="115"/>
    </location>
</feature>
<keyword evidence="5 13" id="KW-0812">Transmembrane</keyword>
<dbReference type="InterPro" id="IPR010617">
    <property type="entry name" value="TMEM175-like"/>
</dbReference>
<evidence type="ECO:0000256" key="6">
    <source>
        <dbReference type="ARBA" id="ARBA00022826"/>
    </source>
</evidence>
<organism evidence="14 15">
    <name type="scientific">Gordonia polyisoprenivorans</name>
    <dbReference type="NCBI Taxonomy" id="84595"/>
    <lineage>
        <taxon>Bacteria</taxon>
        <taxon>Bacillati</taxon>
        <taxon>Actinomycetota</taxon>
        <taxon>Actinomycetes</taxon>
        <taxon>Mycobacteriales</taxon>
        <taxon>Gordoniaceae</taxon>
        <taxon>Gordonia</taxon>
    </lineage>
</organism>
<feature type="transmembrane region" description="Helical" evidence="13">
    <location>
        <begin position="16"/>
        <end position="39"/>
    </location>
</feature>
<keyword evidence="7" id="KW-0630">Potassium</keyword>
<evidence type="ECO:0000313" key="15">
    <source>
        <dbReference type="Proteomes" id="UP000563898"/>
    </source>
</evidence>
<evidence type="ECO:0000256" key="7">
    <source>
        <dbReference type="ARBA" id="ARBA00022958"/>
    </source>
</evidence>
<keyword evidence="8 13" id="KW-1133">Transmembrane helix</keyword>
<feature type="transmembrane region" description="Helical" evidence="13">
    <location>
        <begin position="121"/>
        <end position="140"/>
    </location>
</feature>
<protein>
    <submittedName>
        <fullName evidence="14">DUF1211 domain-containing protein</fullName>
    </submittedName>
</protein>
<dbReference type="AlphaFoldDB" id="A0A846WL05"/>
<feature type="transmembrane region" description="Helical" evidence="13">
    <location>
        <begin position="161"/>
        <end position="180"/>
    </location>
</feature>
<evidence type="ECO:0000256" key="5">
    <source>
        <dbReference type="ARBA" id="ARBA00022692"/>
    </source>
</evidence>
<evidence type="ECO:0000256" key="13">
    <source>
        <dbReference type="SAM" id="Phobius"/>
    </source>
</evidence>
<comment type="subcellular location">
    <subcellularLocation>
        <location evidence="1">Membrane</location>
        <topology evidence="1">Multi-pass membrane protein</topology>
    </subcellularLocation>
</comment>
<keyword evidence="6" id="KW-0631">Potassium channel</keyword>
<dbReference type="PANTHER" id="PTHR31462:SF5">
    <property type="entry name" value="ENDOSOMAL_LYSOSOMAL PROTON CHANNEL TMEM175"/>
    <property type="match status" value="1"/>
</dbReference>
<dbReference type="PANTHER" id="PTHR31462">
    <property type="entry name" value="ENDOSOMAL/LYSOSOMAL POTASSIUM CHANNEL TMEM175"/>
    <property type="match status" value="1"/>
</dbReference>
<comment type="similarity">
    <text evidence="2">Belongs to the TMEM175 family.</text>
</comment>
<evidence type="ECO:0000256" key="1">
    <source>
        <dbReference type="ARBA" id="ARBA00004141"/>
    </source>
</evidence>
<dbReference type="GO" id="GO:0016020">
    <property type="term" value="C:membrane"/>
    <property type="evidence" value="ECO:0007669"/>
    <property type="project" value="UniProtKB-SubCell"/>
</dbReference>
<evidence type="ECO:0000256" key="2">
    <source>
        <dbReference type="ARBA" id="ARBA00006920"/>
    </source>
</evidence>
<reference evidence="14 15" key="1">
    <citation type="submission" date="2020-04" db="EMBL/GenBank/DDBJ databases">
        <title>MicrobeNet Type strains.</title>
        <authorList>
            <person name="Nicholson A.C."/>
        </authorList>
    </citation>
    <scope>NUCLEOTIDE SEQUENCE [LARGE SCALE GENOMIC DNA]</scope>
    <source>
        <strain evidence="14 15">ATCC BAA-14</strain>
    </source>
</reference>
<dbReference type="GO" id="GO:0015252">
    <property type="term" value="F:proton channel activity"/>
    <property type="evidence" value="ECO:0007669"/>
    <property type="project" value="InterPro"/>
</dbReference>
<dbReference type="EMBL" id="JAAXPC010000004">
    <property type="protein sequence ID" value="NKY01503.1"/>
    <property type="molecule type" value="Genomic_DNA"/>
</dbReference>
<accession>A0A846WL05</accession>
<keyword evidence="10 13" id="KW-0472">Membrane</keyword>
<dbReference type="GO" id="GO:0005267">
    <property type="term" value="F:potassium channel activity"/>
    <property type="evidence" value="ECO:0007669"/>
    <property type="project" value="UniProtKB-KW"/>
</dbReference>
<gene>
    <name evidence="14" type="ORF">HGA05_07965</name>
</gene>
<comment type="caution">
    <text evidence="14">The sequence shown here is derived from an EMBL/GenBank/DDBJ whole genome shotgun (WGS) entry which is preliminary data.</text>
</comment>
<sequence length="211" mass="23667">MSEKYERRTDDGFRRLIAFTDAVVAIALTLLVLPLVDIIHDVAQDSTVGQVFDEHSDEIIGFLISFVVIWVLWRNHHGTFEYFKTYDRMIFNLHLPWLLTIVVLPFVTALISGNTLKGANVVYMAVLWLSIASVVVMSMWGRRHRELLHSGDDVDAWLARLPDFGTPILLTVAIVITLVVPGSGLYSLLLLFAVGPVNAVIERWVGRGKPA</sequence>
<feature type="transmembrane region" description="Helical" evidence="13">
    <location>
        <begin position="59"/>
        <end position="75"/>
    </location>
</feature>
<dbReference type="Proteomes" id="UP000563898">
    <property type="component" value="Unassembled WGS sequence"/>
</dbReference>
<evidence type="ECO:0000256" key="4">
    <source>
        <dbReference type="ARBA" id="ARBA00022538"/>
    </source>
</evidence>
<keyword evidence="3" id="KW-0813">Transport</keyword>
<dbReference type="Pfam" id="PF06736">
    <property type="entry name" value="TMEM175"/>
    <property type="match status" value="1"/>
</dbReference>
<comment type="catalytic activity">
    <reaction evidence="12">
        <text>K(+)(in) = K(+)(out)</text>
        <dbReference type="Rhea" id="RHEA:29463"/>
        <dbReference type="ChEBI" id="CHEBI:29103"/>
    </reaction>
</comment>
<proteinExistence type="inferred from homology"/>
<evidence type="ECO:0000256" key="3">
    <source>
        <dbReference type="ARBA" id="ARBA00022448"/>
    </source>
</evidence>
<evidence type="ECO:0000256" key="10">
    <source>
        <dbReference type="ARBA" id="ARBA00023136"/>
    </source>
</evidence>
<dbReference type="RefSeq" id="WP_006369809.1">
    <property type="nucleotide sequence ID" value="NZ_CP116236.1"/>
</dbReference>
<evidence type="ECO:0000256" key="9">
    <source>
        <dbReference type="ARBA" id="ARBA00023065"/>
    </source>
</evidence>